<protein>
    <recommendedName>
        <fullName evidence="5">Peroxidase</fullName>
        <ecNumber evidence="5">1.11.1.-</ecNumber>
    </recommendedName>
</protein>
<keyword evidence="8" id="KW-1185">Reference proteome</keyword>
<dbReference type="PANTHER" id="PTHR31356:SF53">
    <property type="entry name" value="HEME PEROXIDASE"/>
    <property type="match status" value="1"/>
</dbReference>
<keyword evidence="2" id="KW-0349">Heme</keyword>
<dbReference type="PANTHER" id="PTHR31356">
    <property type="entry name" value="THYLAKOID LUMENAL 29 KDA PROTEIN, CHLOROPLASTIC-RELATED"/>
    <property type="match status" value="1"/>
</dbReference>
<evidence type="ECO:0000256" key="1">
    <source>
        <dbReference type="ARBA" id="ARBA00022559"/>
    </source>
</evidence>
<feature type="signal peptide" evidence="5">
    <location>
        <begin position="1"/>
        <end position="22"/>
    </location>
</feature>
<evidence type="ECO:0000256" key="5">
    <source>
        <dbReference type="RuleBase" id="RU363051"/>
    </source>
</evidence>
<dbReference type="GO" id="GO:0020037">
    <property type="term" value="F:heme binding"/>
    <property type="evidence" value="ECO:0007669"/>
    <property type="project" value="UniProtKB-UniRule"/>
</dbReference>
<dbReference type="EC" id="1.11.1.-" evidence="5"/>
<name>A0A8H8BV25_9HELO</name>
<dbReference type="GO" id="GO:0004601">
    <property type="term" value="F:peroxidase activity"/>
    <property type="evidence" value="ECO:0007669"/>
    <property type="project" value="UniProtKB-KW"/>
</dbReference>
<accession>A0A8H8BV25</accession>
<evidence type="ECO:0000256" key="3">
    <source>
        <dbReference type="ARBA" id="ARBA00023002"/>
    </source>
</evidence>
<dbReference type="Proteomes" id="UP000664132">
    <property type="component" value="Unassembled WGS sequence"/>
</dbReference>
<dbReference type="EMBL" id="JAFJYH010000017">
    <property type="protein sequence ID" value="KAG4424749.1"/>
    <property type="molecule type" value="Genomic_DNA"/>
</dbReference>
<dbReference type="GO" id="GO:0034599">
    <property type="term" value="P:cellular response to oxidative stress"/>
    <property type="evidence" value="ECO:0007669"/>
    <property type="project" value="InterPro"/>
</dbReference>
<evidence type="ECO:0000256" key="4">
    <source>
        <dbReference type="RuleBase" id="RU004241"/>
    </source>
</evidence>
<dbReference type="SUPFAM" id="SSF48113">
    <property type="entry name" value="Heme-dependent peroxidases"/>
    <property type="match status" value="1"/>
</dbReference>
<comment type="similarity">
    <text evidence="4">Belongs to the peroxidase family.</text>
</comment>
<keyword evidence="1 5" id="KW-0575">Peroxidase</keyword>
<dbReference type="Pfam" id="PF00141">
    <property type="entry name" value="peroxidase"/>
    <property type="match status" value="1"/>
</dbReference>
<keyword evidence="3 5" id="KW-0560">Oxidoreductase</keyword>
<dbReference type="GO" id="GO:0000302">
    <property type="term" value="P:response to reactive oxygen species"/>
    <property type="evidence" value="ECO:0007669"/>
    <property type="project" value="TreeGrafter"/>
</dbReference>
<dbReference type="AlphaFoldDB" id="A0A8H8BV25"/>
<sequence length="520" mass="54597">MAHKFCTSTLVFVLTFVGLVLADIPGIERQASIDELEHFLVDNGGYNSVPFASAVSPCAKYSGFAAGGSNQGEQTSAQWVRFAFHDFVTADLSAGTGGLDASLGFEGARDENKGIFVDDTMQFISQTFSALLSTADQVTLAVVLAVAGCGGNARAIPLRVGRTDATQAGPSGVPGPFTPLEPTLAQFAKAGFSATETIALVSCGHSLGRIHFSNFPDIVDNSAVSATNLNGGIGFDSTPAGLDPAGMNEYLSGTNGRGGPLVTSPNVDARSDFRLFNSDGNQTIRDLSVNFGRTCSAVFTKMLNTVPGSVSLSAPVTPQTWKVTNIIMHISNGGSVRVEGLFRYLWTTVAPPQKVTYTTISPRGTSATHRSNSVIGTGTSLFGNTTYWDFARAIDSPGTTTLSFEGATYPINDMIFILPTQSRVEPDKLLIRIKAAAATSITAGIGDMEATLYVPVSQAGSKAFKITTVKLPLKKFTVAGNYTLYEGKINVANVKNVVAKVVLGSSESQSVKTSLFKQGA</sequence>
<feature type="chain" id="PRO_5034543315" description="Peroxidase" evidence="5">
    <location>
        <begin position="23"/>
        <end position="520"/>
    </location>
</feature>
<keyword evidence="5" id="KW-0732">Signal</keyword>
<keyword evidence="2" id="KW-0479">Metal-binding</keyword>
<evidence type="ECO:0000313" key="8">
    <source>
        <dbReference type="Proteomes" id="UP000664132"/>
    </source>
</evidence>
<reference evidence="7" key="1">
    <citation type="submission" date="2021-02" db="EMBL/GenBank/DDBJ databases">
        <title>Genome sequence Cadophora malorum strain M34.</title>
        <authorList>
            <person name="Stefanovic E."/>
            <person name="Vu D."/>
            <person name="Scully C."/>
            <person name="Dijksterhuis J."/>
            <person name="Roader J."/>
            <person name="Houbraken J."/>
        </authorList>
    </citation>
    <scope>NUCLEOTIDE SEQUENCE</scope>
    <source>
        <strain evidence="7">M34</strain>
    </source>
</reference>
<evidence type="ECO:0000259" key="6">
    <source>
        <dbReference type="PROSITE" id="PS50873"/>
    </source>
</evidence>
<dbReference type="OrthoDB" id="5985073at2759"/>
<dbReference type="InterPro" id="IPR010255">
    <property type="entry name" value="Haem_peroxidase_sf"/>
</dbReference>
<dbReference type="GO" id="GO:0042744">
    <property type="term" value="P:hydrogen peroxide catabolic process"/>
    <property type="evidence" value="ECO:0007669"/>
    <property type="project" value="TreeGrafter"/>
</dbReference>
<evidence type="ECO:0000313" key="7">
    <source>
        <dbReference type="EMBL" id="KAG4424749.1"/>
    </source>
</evidence>
<proteinExistence type="inferred from homology"/>
<dbReference type="InterPro" id="IPR002016">
    <property type="entry name" value="Haem_peroxidase"/>
</dbReference>
<feature type="domain" description="Plant heme peroxidase family profile" evidence="6">
    <location>
        <begin position="116"/>
        <end position="292"/>
    </location>
</feature>
<dbReference type="InterPro" id="IPR044831">
    <property type="entry name" value="Ccp1-like"/>
</dbReference>
<dbReference type="GO" id="GO:0046872">
    <property type="term" value="F:metal ion binding"/>
    <property type="evidence" value="ECO:0007669"/>
    <property type="project" value="UniProtKB-UniRule"/>
</dbReference>
<dbReference type="PROSITE" id="PS50873">
    <property type="entry name" value="PEROXIDASE_4"/>
    <property type="match status" value="1"/>
</dbReference>
<dbReference type="Gene3D" id="1.10.420.10">
    <property type="entry name" value="Peroxidase, domain 2"/>
    <property type="match status" value="1"/>
</dbReference>
<keyword evidence="2" id="KW-0408">Iron</keyword>
<comment type="caution">
    <text evidence="7">The sequence shown here is derived from an EMBL/GenBank/DDBJ whole genome shotgun (WGS) entry which is preliminary data.</text>
</comment>
<dbReference type="Gene3D" id="1.10.520.10">
    <property type="match status" value="1"/>
</dbReference>
<evidence type="ECO:0000256" key="2">
    <source>
        <dbReference type="ARBA" id="ARBA00022617"/>
    </source>
</evidence>
<organism evidence="7 8">
    <name type="scientific">Cadophora malorum</name>
    <dbReference type="NCBI Taxonomy" id="108018"/>
    <lineage>
        <taxon>Eukaryota</taxon>
        <taxon>Fungi</taxon>
        <taxon>Dikarya</taxon>
        <taxon>Ascomycota</taxon>
        <taxon>Pezizomycotina</taxon>
        <taxon>Leotiomycetes</taxon>
        <taxon>Helotiales</taxon>
        <taxon>Ploettnerulaceae</taxon>
        <taxon>Cadophora</taxon>
    </lineage>
</organism>
<gene>
    <name evidence="7" type="ORF">IFR04_002097</name>
</gene>